<comment type="subcellular location">
    <subcellularLocation>
        <location evidence="1">Membrane</location>
        <topology evidence="1">Multi-pass membrane protein</topology>
    </subcellularLocation>
</comment>
<dbReference type="AlphaFoldDB" id="A0A0S7XMW1"/>
<dbReference type="SUPFAM" id="SSF51126">
    <property type="entry name" value="Pectin lyase-like"/>
    <property type="match status" value="1"/>
</dbReference>
<dbReference type="PANTHER" id="PTHR46730:SF1">
    <property type="entry name" value="PLAT DOMAIN-CONTAINING PROTEIN"/>
    <property type="match status" value="1"/>
</dbReference>
<evidence type="ECO:0000256" key="5">
    <source>
        <dbReference type="ARBA" id="ARBA00023136"/>
    </source>
</evidence>
<dbReference type="SUPFAM" id="SSF49299">
    <property type="entry name" value="PKD domain"/>
    <property type="match status" value="4"/>
</dbReference>
<feature type="domain" description="PKD" evidence="6">
    <location>
        <begin position="772"/>
        <end position="853"/>
    </location>
</feature>
<evidence type="ECO:0000313" key="8">
    <source>
        <dbReference type="Proteomes" id="UP000052020"/>
    </source>
</evidence>
<evidence type="ECO:0000259" key="6">
    <source>
        <dbReference type="PROSITE" id="PS50093"/>
    </source>
</evidence>
<sequence length="968" mass="102349">MKAYWGALDGAPQDVGNYLGVKLGATDDWDLGIDAKKCPEPPGGAQLRTWFNRPSWNEGPIMGDHRAPINEATSKRWGTATIDTWNLKTNLDNGGSGVFDECFGYTEFPIAASAYINWRLGVGEEHIPPDDYTFTLIYAGGINPKPAGTKLPDAMDPPAIGTTWDMETTSYIVIPLWSINFQPLLPDCSDFAPPDTARFWILVTNPDTIPTCTILIDPTPPQRPPTTFILTAAAAGDEPFAVSWDFGDGAGDTGNPTSHTYESAGTYTLTCTVTDANGDAASCAALVEIAGPPKEPPTCEIGYDPISPTADDVVTFNAGAADADGTVVSVDWDFGDGGAASGDPSAHQYVMPGTYTVTVTVCDDHALCTTCTAEVTVSKGANIPPECEVTYAPAHPRVDWDITFSAKVYDPNPWGVIVSHDWNFGDGTTASGATVTHTYTEPGVYTVTCALTDDQGGLGTCEASVTVVPQPSGPIHVDCNSICALPDGSPECPYPRIQDAIDVAVDGETVMVLPGTYYERINFGGKAITVASMDPLSPSVVAATVIDGDHLGSVVTFTNGEAEDSVLSGFTITHGRSMSGGGIRCDTSSPTITRNVITENHVGGEGGGIALWDSAATIINSMIVGNSAGPGAAVYIGTMRLGHQPAIVNCTIADNTIGGWLGGIYCESGSAVAISNSIVWGGIAPPRYWRISITYSDTLEAWPGEGNISADPQFVDPENGDYHLLPTSPCIDAGTNLEAPLDDIDGDPRPWPSWGIVDMGADEWVSPQWWLPPTCWVTYDPSAPTTDDVVTFSAGAADPYGAVTSVDWDFGDGATATGDPATHQYAMPATYAVTATVCNGRGFCQSCGIEITVGSSCSCDVAIDTQHCKLPAAGHVGQCKSGQIGAKNDSLSAQCAVVMRVTDNAGNVVFESDPIMIGPGRRLRVRFEHCYTADEVGKNRWTWEVWPVHCAEQTPRDNVYRRKVNIHP</sequence>
<dbReference type="InterPro" id="IPR000601">
    <property type="entry name" value="PKD_dom"/>
</dbReference>
<gene>
    <name evidence="7" type="ORF">AMK68_03005</name>
</gene>
<name>A0A0S7XMW1_9BACT</name>
<protein>
    <recommendedName>
        <fullName evidence="6">PKD domain-containing protein</fullName>
    </recommendedName>
</protein>
<evidence type="ECO:0000256" key="2">
    <source>
        <dbReference type="ARBA" id="ARBA00022692"/>
    </source>
</evidence>
<keyword evidence="2" id="KW-0812">Transmembrane</keyword>
<dbReference type="InterPro" id="IPR035986">
    <property type="entry name" value="PKD_dom_sf"/>
</dbReference>
<feature type="domain" description="PKD" evidence="6">
    <location>
        <begin position="412"/>
        <end position="467"/>
    </location>
</feature>
<dbReference type="NCBIfam" id="NF041518">
    <property type="entry name" value="choice_anch_Q"/>
    <property type="match status" value="1"/>
</dbReference>
<dbReference type="InterPro" id="IPR059226">
    <property type="entry name" value="Choice_anch_Q_dom"/>
</dbReference>
<dbReference type="EMBL" id="LIZY01000060">
    <property type="protein sequence ID" value="KPJ63825.1"/>
    <property type="molecule type" value="Genomic_DNA"/>
</dbReference>
<dbReference type="Gene3D" id="2.60.40.10">
    <property type="entry name" value="Immunoglobulins"/>
    <property type="match status" value="4"/>
</dbReference>
<keyword evidence="5" id="KW-0472">Membrane</keyword>
<dbReference type="GO" id="GO:0005261">
    <property type="term" value="F:monoatomic cation channel activity"/>
    <property type="evidence" value="ECO:0007669"/>
    <property type="project" value="TreeGrafter"/>
</dbReference>
<dbReference type="PANTHER" id="PTHR46730">
    <property type="entry name" value="POLYCYSTIN-1"/>
    <property type="match status" value="1"/>
</dbReference>
<evidence type="ECO:0000256" key="4">
    <source>
        <dbReference type="ARBA" id="ARBA00022989"/>
    </source>
</evidence>
<evidence type="ECO:0000256" key="1">
    <source>
        <dbReference type="ARBA" id="ARBA00004141"/>
    </source>
</evidence>
<dbReference type="InterPro" id="IPR039448">
    <property type="entry name" value="Beta_helix"/>
</dbReference>
<dbReference type="InterPro" id="IPR012334">
    <property type="entry name" value="Pectin_lyas_fold"/>
</dbReference>
<comment type="caution">
    <text evidence="7">The sequence shown here is derived from an EMBL/GenBank/DDBJ whole genome shotgun (WGS) entry which is preliminary data.</text>
</comment>
<dbReference type="SMART" id="SM00089">
    <property type="entry name" value="PKD"/>
    <property type="match status" value="4"/>
</dbReference>
<organism evidence="7 8">
    <name type="scientific">candidate division KD3-62 bacterium DG_56</name>
    <dbReference type="NCBI Taxonomy" id="1704032"/>
    <lineage>
        <taxon>Bacteria</taxon>
        <taxon>candidate division KD3-62</taxon>
    </lineage>
</organism>
<feature type="domain" description="PKD" evidence="6">
    <location>
        <begin position="297"/>
        <end position="377"/>
    </location>
</feature>
<dbReference type="Proteomes" id="UP000052020">
    <property type="component" value="Unassembled WGS sequence"/>
</dbReference>
<dbReference type="PROSITE" id="PS50093">
    <property type="entry name" value="PKD"/>
    <property type="match status" value="4"/>
</dbReference>
<dbReference type="GO" id="GO:0005886">
    <property type="term" value="C:plasma membrane"/>
    <property type="evidence" value="ECO:0007669"/>
    <property type="project" value="TreeGrafter"/>
</dbReference>
<dbReference type="Gene3D" id="2.160.20.10">
    <property type="entry name" value="Single-stranded right-handed beta-helix, Pectin lyase-like"/>
    <property type="match status" value="1"/>
</dbReference>
<dbReference type="InterPro" id="IPR011050">
    <property type="entry name" value="Pectin_lyase_fold/virulence"/>
</dbReference>
<evidence type="ECO:0000313" key="7">
    <source>
        <dbReference type="EMBL" id="KPJ63825.1"/>
    </source>
</evidence>
<dbReference type="InterPro" id="IPR022409">
    <property type="entry name" value="PKD/Chitinase_dom"/>
</dbReference>
<dbReference type="CDD" id="cd00146">
    <property type="entry name" value="PKD"/>
    <property type="match status" value="4"/>
</dbReference>
<dbReference type="Pfam" id="PF13229">
    <property type="entry name" value="Beta_helix"/>
    <property type="match status" value="1"/>
</dbReference>
<proteinExistence type="predicted"/>
<dbReference type="InterPro" id="IPR013783">
    <property type="entry name" value="Ig-like_fold"/>
</dbReference>
<dbReference type="Pfam" id="PF18911">
    <property type="entry name" value="PKD_4"/>
    <property type="match status" value="4"/>
</dbReference>
<dbReference type="GO" id="GO:0006816">
    <property type="term" value="P:calcium ion transport"/>
    <property type="evidence" value="ECO:0007669"/>
    <property type="project" value="TreeGrafter"/>
</dbReference>
<accession>A0A0S7XMW1</accession>
<feature type="domain" description="PKD" evidence="6">
    <location>
        <begin position="230"/>
        <end position="289"/>
    </location>
</feature>
<evidence type="ECO:0000256" key="3">
    <source>
        <dbReference type="ARBA" id="ARBA00022737"/>
    </source>
</evidence>
<keyword evidence="3" id="KW-0677">Repeat</keyword>
<reference evidence="7 8" key="1">
    <citation type="journal article" date="2015" name="Microbiome">
        <title>Genomic resolution of linkages in carbon, nitrogen, and sulfur cycling among widespread estuary sediment bacteria.</title>
        <authorList>
            <person name="Baker B.J."/>
            <person name="Lazar C.S."/>
            <person name="Teske A.P."/>
            <person name="Dick G.J."/>
        </authorList>
    </citation>
    <scope>NUCLEOTIDE SEQUENCE [LARGE SCALE GENOMIC DNA]</scope>
    <source>
        <strain evidence="7">DG_56</strain>
    </source>
</reference>
<keyword evidence="4" id="KW-1133">Transmembrane helix</keyword>